<dbReference type="InterPro" id="IPR014710">
    <property type="entry name" value="RmlC-like_jellyroll"/>
</dbReference>
<dbReference type="CDD" id="cd09272">
    <property type="entry name" value="RNase_HI_RT_Ty1"/>
    <property type="match status" value="1"/>
</dbReference>
<dbReference type="InterPro" id="IPR013103">
    <property type="entry name" value="RVT_2"/>
</dbReference>
<evidence type="ECO:0008006" key="12">
    <source>
        <dbReference type="Google" id="ProtNLM"/>
    </source>
</evidence>
<dbReference type="InterPro" id="IPR036789">
    <property type="entry name" value="Ribosomal_uL6-like_a/b-dom_sf"/>
</dbReference>
<dbReference type="GO" id="GO:0002181">
    <property type="term" value="P:cytoplasmic translation"/>
    <property type="evidence" value="ECO:0007669"/>
    <property type="project" value="TreeGrafter"/>
</dbReference>
<accession>A0A9P1DK93</accession>
<dbReference type="SUPFAM" id="SSF57756">
    <property type="entry name" value="Retrovirus zinc finger-like domains"/>
    <property type="match status" value="1"/>
</dbReference>
<keyword evidence="5" id="KW-0175">Coiled coil</keyword>
<evidence type="ECO:0000259" key="7">
    <source>
        <dbReference type="PROSITE" id="PS50042"/>
    </source>
</evidence>
<dbReference type="GO" id="GO:0003735">
    <property type="term" value="F:structural constituent of ribosome"/>
    <property type="evidence" value="ECO:0007669"/>
    <property type="project" value="InterPro"/>
</dbReference>
<dbReference type="PROSITE" id="PS50158">
    <property type="entry name" value="ZF_CCHC"/>
    <property type="match status" value="1"/>
</dbReference>
<feature type="compositionally biased region" description="Acidic residues" evidence="6">
    <location>
        <begin position="1219"/>
        <end position="1237"/>
    </location>
</feature>
<dbReference type="Pfam" id="PF07727">
    <property type="entry name" value="RVT_2"/>
    <property type="match status" value="1"/>
</dbReference>
<keyword evidence="2" id="KW-0689">Ribosomal protein</keyword>
<comment type="caution">
    <text evidence="9">The sequence shown here is derived from an EMBL/GenBank/DDBJ whole genome shotgun (WGS) entry which is preliminary data.</text>
</comment>
<dbReference type="FunFam" id="3.90.930.12:FF:000003">
    <property type="entry name" value="60S ribosomal protein L9"/>
    <property type="match status" value="1"/>
</dbReference>
<feature type="compositionally biased region" description="Polar residues" evidence="6">
    <location>
        <begin position="2193"/>
        <end position="2208"/>
    </location>
</feature>
<gene>
    <name evidence="9" type="ORF">C1SCF055_LOCUS36282</name>
</gene>
<feature type="region of interest" description="Disordered" evidence="6">
    <location>
        <begin position="865"/>
        <end position="886"/>
    </location>
</feature>
<dbReference type="InterPro" id="IPR000595">
    <property type="entry name" value="cNMP-bd_dom"/>
</dbReference>
<dbReference type="Gene3D" id="3.90.930.12">
    <property type="entry name" value="Ribosomal protein L6, alpha-beta domain"/>
    <property type="match status" value="2"/>
</dbReference>
<feature type="region of interest" description="Disordered" evidence="6">
    <location>
        <begin position="1447"/>
        <end position="1466"/>
    </location>
</feature>
<evidence type="ECO:0000256" key="1">
    <source>
        <dbReference type="ARBA" id="ARBA00009356"/>
    </source>
</evidence>
<dbReference type="CDD" id="cd00038">
    <property type="entry name" value="CAP_ED"/>
    <property type="match status" value="1"/>
</dbReference>
<evidence type="ECO:0000256" key="4">
    <source>
        <dbReference type="PROSITE-ProRule" id="PRU00047"/>
    </source>
</evidence>
<dbReference type="PANTHER" id="PTHR11655">
    <property type="entry name" value="60S/50S RIBOSOMAL PROTEIN L6/L9"/>
    <property type="match status" value="1"/>
</dbReference>
<feature type="compositionally biased region" description="Basic residues" evidence="6">
    <location>
        <begin position="1416"/>
        <end position="1428"/>
    </location>
</feature>
<proteinExistence type="inferred from homology"/>
<reference evidence="9" key="1">
    <citation type="submission" date="2022-10" db="EMBL/GenBank/DDBJ databases">
        <authorList>
            <person name="Chen Y."/>
            <person name="Dougan E. K."/>
            <person name="Chan C."/>
            <person name="Rhodes N."/>
            <person name="Thang M."/>
        </authorList>
    </citation>
    <scope>NUCLEOTIDE SEQUENCE</scope>
</reference>
<dbReference type="InterPro" id="IPR000702">
    <property type="entry name" value="Ribosomal_uL6-like"/>
</dbReference>
<dbReference type="PANTHER" id="PTHR11655:SF16">
    <property type="entry name" value="60S RIBOSOMAL PROTEIN L9"/>
    <property type="match status" value="1"/>
</dbReference>
<feature type="region of interest" description="Disordered" evidence="6">
    <location>
        <begin position="2190"/>
        <end position="2280"/>
    </location>
</feature>
<organism evidence="9">
    <name type="scientific">Cladocopium goreaui</name>
    <dbReference type="NCBI Taxonomy" id="2562237"/>
    <lineage>
        <taxon>Eukaryota</taxon>
        <taxon>Sar</taxon>
        <taxon>Alveolata</taxon>
        <taxon>Dinophyceae</taxon>
        <taxon>Suessiales</taxon>
        <taxon>Symbiodiniaceae</taxon>
        <taxon>Cladocopium</taxon>
    </lineage>
</organism>
<evidence type="ECO:0000256" key="3">
    <source>
        <dbReference type="ARBA" id="ARBA00023274"/>
    </source>
</evidence>
<dbReference type="SUPFAM" id="SSF51206">
    <property type="entry name" value="cAMP-binding domain-like"/>
    <property type="match status" value="1"/>
</dbReference>
<evidence type="ECO:0000256" key="2">
    <source>
        <dbReference type="ARBA" id="ARBA00022980"/>
    </source>
</evidence>
<dbReference type="OrthoDB" id="412902at2759"/>
<dbReference type="PROSITE" id="PS50042">
    <property type="entry name" value="CNMP_BINDING_3"/>
    <property type="match status" value="1"/>
</dbReference>
<feature type="coiled-coil region" evidence="5">
    <location>
        <begin position="790"/>
        <end position="817"/>
    </location>
</feature>
<dbReference type="InterPro" id="IPR036875">
    <property type="entry name" value="Znf_CCHC_sf"/>
</dbReference>
<dbReference type="Gene3D" id="4.10.60.10">
    <property type="entry name" value="Zinc finger, CCHC-type"/>
    <property type="match status" value="1"/>
</dbReference>
<dbReference type="Pfam" id="PF00347">
    <property type="entry name" value="Ribosomal_L6"/>
    <property type="match status" value="2"/>
</dbReference>
<name>A0A9P1DK93_9DINO</name>
<feature type="region of interest" description="Disordered" evidence="6">
    <location>
        <begin position="1183"/>
        <end position="1237"/>
    </location>
</feature>
<feature type="domain" description="CCHC-type" evidence="8">
    <location>
        <begin position="1172"/>
        <end position="1187"/>
    </location>
</feature>
<dbReference type="GO" id="GO:0019843">
    <property type="term" value="F:rRNA binding"/>
    <property type="evidence" value="ECO:0007669"/>
    <property type="project" value="InterPro"/>
</dbReference>
<feature type="compositionally biased region" description="Pro residues" evidence="6">
    <location>
        <begin position="1563"/>
        <end position="1572"/>
    </location>
</feature>
<dbReference type="GO" id="GO:0022625">
    <property type="term" value="C:cytosolic large ribosomal subunit"/>
    <property type="evidence" value="ECO:0007669"/>
    <property type="project" value="TreeGrafter"/>
</dbReference>
<dbReference type="GO" id="GO:0008270">
    <property type="term" value="F:zinc ion binding"/>
    <property type="evidence" value="ECO:0007669"/>
    <property type="project" value="UniProtKB-KW"/>
</dbReference>
<keyword evidence="4" id="KW-0862">Zinc</keyword>
<dbReference type="EMBL" id="CAMXCT010005002">
    <property type="protein sequence ID" value="CAI4011086.1"/>
    <property type="molecule type" value="Genomic_DNA"/>
</dbReference>
<evidence type="ECO:0000256" key="5">
    <source>
        <dbReference type="SAM" id="Coils"/>
    </source>
</evidence>
<evidence type="ECO:0000313" key="10">
    <source>
        <dbReference type="EMBL" id="CAL1164461.1"/>
    </source>
</evidence>
<dbReference type="Pfam" id="PF00098">
    <property type="entry name" value="zf-CCHC"/>
    <property type="match status" value="1"/>
</dbReference>
<dbReference type="InterPro" id="IPR020040">
    <property type="entry name" value="Ribosomal_uL6_a/b-dom"/>
</dbReference>
<dbReference type="FunFam" id="3.90.930.12:FF:000004">
    <property type="entry name" value="60S ribosomal protein L9"/>
    <property type="match status" value="1"/>
</dbReference>
<feature type="compositionally biased region" description="Basic and acidic residues" evidence="6">
    <location>
        <begin position="1183"/>
        <end position="1194"/>
    </location>
</feature>
<feature type="region of interest" description="Disordered" evidence="6">
    <location>
        <begin position="1136"/>
        <end position="1163"/>
    </location>
</feature>
<evidence type="ECO:0000256" key="6">
    <source>
        <dbReference type="SAM" id="MobiDB-lite"/>
    </source>
</evidence>
<sequence>MKTLLTEETLKVPKGVKITIKSKKVEVKGKHGDLTRDFKHLPIELYLGDGGKKVIARMYFAKSKQCSMLNTMCSHISNLFDGVQKKFEYKMRLVYAHFPINVNIINGGKTIEIRNFLGEKVVRTVHMIPGVTVDKSASTKDELVVTGADIENTGRSAALIHQSCLCKKKDIRKFLDGIYVRRNQHKGTTSKSNVSREMRMDLLAEPLGAGAKVPAGSSIFRMGETGDFLYFVLAGEVVARRGKKELRRYRRGGFLGEAALFGTKATRRIFSASVARGGGGCALLRMHHNFFRKDLKNRGPVTSLVGPARWRYLEQPDLELQPQEVDVFATGAVWCQLAAGSRAMSFFRIKRATTIEDLLDAVATRDIGSFYFLVQEWRAVALIELMVRRASAYEALVCLEEKENLELVKHDNDQIEPPQGFIASVGKAASDVQQAVNSAFELTSDAVQASVAVKMSYSARQSVLQQWERFSNVVTERYGQAIGEVFGDLYGNLFAKDILWMFRNPTRAQRFPVLLVRSAEDGNLLARWQIGASMVFESELCARTLPRVLPSLRPALVAGYQIGSAVGRNRAINFKRLWIDAFMGSLEVSLQGFAMASFPMTSADHAVGEKVSLVSKLCCFDPCHEAHIMEALYDKVTFKLHGLLDGSHERFSLMNVRYQQQYPTPNVALEHDWLLQTIEDPPASILTTTHGEVVISRHRSQSLQSKSARVHTVGAASTISLCGKDSQLKAGDDPWIAQDPWKQYTQGKSASCIPSASDGIQQLADRIQNEVLRKLPAMTQMEQDDMPERLSTLENQVQQLMGQHKALDQNVQDLSNQNAQQFAPMQCQLTQQSQQLQGQIDGHCQNMQALMEHQMVQIRGSFRSVPTMASPSGQGSPTGGGSGSGQAEQMLMQMLQQQQQLMMGQQAQLDNLARLVERQAPAHPRGLVDLKAVGRPESLGGNLDQATSTWRQWSYKYELWLASQWENGAQVLRWCEAETATIDQAVLTAKAAEPGFETLPQLNRQLEVTLASLTKDVPGDIVFNSHRGSGCDAWRRLSARLNPNNPLSNLRLLRKIMSPSQVTDISELHPSLERWESLRSDYAKRPGCSDLTDEQARVVLLAMVPDALREYLDLNLGRLNSYGLLRNEVLAYAEQKRQREADDSSGAQPMDVDALTKGSGKGKRAATKEDLCHHCGKPGHFKRDCRQLKAEGRKKPPPKGRGKGRGKGGGKKGSAAELDGGEEENEEPEGEQEDAEEFADIGFLSVLTAEEKSMLNKAVELAEDPDEADYYEDCLWKESLPTGSALEKLCGLGLLQSEPSSSSTALASQYVSTCPASNKVYGDNSASSAPTGLRMATRALSSQMASCMQDLRVAMAKAEEDGDLEELESLRKSRQELQAQSEKAKAQGQDVRRSRSRRFQADIEAGKNAREAWRKEKSRLRAGKHRQQSRPERAAERMALEEEWTVKHRAPGAASHKEKAYPLMPHLEDEVSAPLTKSERLDCRQEWDEACPTVRERQWSKSGKKQKTWQQKQAKARREEGRLKRKQAAEAALSCHKSPPGPPPSENKAGSGSVRPEPKQLKPSPPPGPPPWWNGKDAASGRVLALESPVEEAKSAQTKWQKLVVTLDSGASDNVMPVHLAKQQCMGPVKGVKEFATATGFKIPNLGSVTMDMYLPDWRKFSSNWSVADVKRPLLSMTKVLQNGHKVVMDAKCSYIQMKSGQRINLDLSTGVPTFSTWVLMPFPGQPKMTQATGTGLVQAVPEIQPVQVPQAAVEGTEAANRQEASEGLLEADEAQLAQPLSTPDQPTEQMIREHEVSHIPYRAWCTACVRGRGRTMQHRRVDHSDNLIPTLSMDYGFLGDGLPFVVLRDRKSKAIFAHLLPHKGVAYSSFPERAILRNLAFLGYKRLVLKSDQESSLKALREAVANGYPAEVTCEDAPKGGAHGQSNGEAERAVQTIQGMVRTLVSHIEEKTGQPLGNTSPVIAWAVEHAATLHLLFSKDTELKDGLTPFQRIKGRAWHIPLPCFGEIVEFRKRTETKSEPRWESGIYLGTRITSSEKIIGTAQGTFVVQSLKRKPPSSQWDMDFLKEFKSLPWSLKPEGPTSIPAPADIAPELPDAVVQGPVRPAPKEEAGRRMYLRKADFDQFGFTAGCSACDALREGRSRAGILHSDHCRDRITSRLKDTPAGKDCLEANLERENKYLARYIEREDTASKASASSRALPSTLEQGTPLPSAPVSHSPMPMTPTMEVEQPVDPEDKKRPLYEPASTMRQKVARASPTTSGIPAPSSRKRVAQDQGDEDRIRVLESDMRAEAQKRPLEPGGDLDQLLAQGEDLVDGALAAHRSAVLANLIAEQPHRPLADIKDEFEPWFLEQSFYDDNTGKPLPSKGVMEARYEELQVIKQMGVWEVIKRPRNERTIGTRWIDINKGDNLRPKLRSRIVAQELRRKPSHTGMPESHWADFFAAMPPLSAMKALLALATTARVPDMAGKLQPMPKDMVLMFLDIKKAHFWAPARRRILVELPDELGLSKDYVGLLHRSLYGTRDAPLNWEMAIRDVMVQLGFQQGRSSPCLYYHPQRHILCSVHGDDFMVLTGHKDAIWLRDHLAEAWTVETRGILAPPDSNLPDCVQQLSVLNRLITWSDTGIELEADPRHVELIVTDLGLKGSVPVTTPLLKAKASEEVDETPLCDQDASRYRSIAMRIGYLASDRPDLLRSTRELAKGLQHPTCHHWSLLKRIGRYLSGHGRLVQKFNNQDKITELTVWSDSDHAGCIRSRKSTSGTVIALGSSCIDARCKGQALIALSSAEAEFYGLISSASHGLGEQSMLKDWGICCPLVINMDATSGIAIGSRRGLGRVKHIDTSFLWIQDCVQEGKISLRKRWAVTKIRAKRLVRRRVKWDTLGSALKESVVRGQTARNLVLTKFGRLPTKYDQNDPQVLQLLPSKWVPEIGLPLASGVGRGFMTKWWKGFRSGWRRRYVRPRFETWDLEDVPEVILDFARRQGAEQANLVASSVGDTMARDWGYWTGHFTGMVSGLMLCMLGKSKSLKDDTGMIVADGHLEEDRELIALEQYMGDSKYKGT</sequence>
<dbReference type="EMBL" id="CAMXCT020005002">
    <property type="protein sequence ID" value="CAL1164461.1"/>
    <property type="molecule type" value="Genomic_DNA"/>
</dbReference>
<feature type="domain" description="Cyclic nucleotide-binding" evidence="7">
    <location>
        <begin position="213"/>
        <end position="293"/>
    </location>
</feature>
<dbReference type="Proteomes" id="UP001152797">
    <property type="component" value="Unassembled WGS sequence"/>
</dbReference>
<dbReference type="SMART" id="SM00343">
    <property type="entry name" value="ZnF_C2HC"/>
    <property type="match status" value="1"/>
</dbReference>
<keyword evidence="3" id="KW-0687">Ribonucleoprotein</keyword>
<feature type="compositionally biased region" description="Basic and acidic residues" evidence="6">
    <location>
        <begin position="1382"/>
        <end position="1415"/>
    </location>
</feature>
<dbReference type="EMBL" id="CAMXCT030005002">
    <property type="protein sequence ID" value="CAL4798398.1"/>
    <property type="molecule type" value="Genomic_DNA"/>
</dbReference>
<reference evidence="10" key="2">
    <citation type="submission" date="2024-04" db="EMBL/GenBank/DDBJ databases">
        <authorList>
            <person name="Chen Y."/>
            <person name="Shah S."/>
            <person name="Dougan E. K."/>
            <person name="Thang M."/>
            <person name="Chan C."/>
        </authorList>
    </citation>
    <scope>NUCLEOTIDE SEQUENCE [LARGE SCALE GENOMIC DNA]</scope>
</reference>
<dbReference type="SUPFAM" id="SSF56053">
    <property type="entry name" value="Ribosomal protein L6"/>
    <property type="match status" value="2"/>
</dbReference>
<feature type="region of interest" description="Disordered" evidence="6">
    <location>
        <begin position="1494"/>
        <end position="1577"/>
    </location>
</feature>
<feature type="compositionally biased region" description="Basic residues" evidence="6">
    <location>
        <begin position="1195"/>
        <end position="1210"/>
    </location>
</feature>
<dbReference type="InterPro" id="IPR001878">
    <property type="entry name" value="Znf_CCHC"/>
</dbReference>
<evidence type="ECO:0000259" key="8">
    <source>
        <dbReference type="PROSITE" id="PS50158"/>
    </source>
</evidence>
<dbReference type="Gene3D" id="2.60.120.10">
    <property type="entry name" value="Jelly Rolls"/>
    <property type="match status" value="1"/>
</dbReference>
<dbReference type="Pfam" id="PF00027">
    <property type="entry name" value="cNMP_binding"/>
    <property type="match status" value="1"/>
</dbReference>
<protein>
    <recommendedName>
        <fullName evidence="12">60S ribosomal protein L9</fullName>
    </recommendedName>
</protein>
<evidence type="ECO:0000313" key="9">
    <source>
        <dbReference type="EMBL" id="CAI4011086.1"/>
    </source>
</evidence>
<keyword evidence="4" id="KW-0479">Metal-binding</keyword>
<feature type="region of interest" description="Disordered" evidence="6">
    <location>
        <begin position="1373"/>
        <end position="1437"/>
    </location>
</feature>
<dbReference type="SMART" id="SM00100">
    <property type="entry name" value="cNMP"/>
    <property type="match status" value="1"/>
</dbReference>
<comment type="similarity">
    <text evidence="1">Belongs to the universal ribosomal protein uL6 family.</text>
</comment>
<evidence type="ECO:0000313" key="11">
    <source>
        <dbReference type="Proteomes" id="UP001152797"/>
    </source>
</evidence>
<keyword evidence="11" id="KW-1185">Reference proteome</keyword>
<dbReference type="InterPro" id="IPR018490">
    <property type="entry name" value="cNMP-bd_dom_sf"/>
</dbReference>
<keyword evidence="4" id="KW-0863">Zinc-finger</keyword>